<evidence type="ECO:0000313" key="4">
    <source>
        <dbReference type="EMBL" id="MBN7801120.1"/>
    </source>
</evidence>
<keyword evidence="1" id="KW-0328">Glycosyltransferase</keyword>
<sequence length="272" mass="32006">MLSVIIPSYKPQDYIYRCLDSVWGQTIDRSKYEVTIILNGEKEPFFTSINEYISLFDNFKCVYSPVRGVSAARNFGLDRTVDSEFIVFIDDDDYVSPNYLEILYNTIVVTESEIVQSNFKNDVCGAVHDDYISRAFDELHGKLFDIVSFRKFFSSVCGKVYNRKFIGKFRFNENVTIAEDAIFLFTLSRNLTRFELSSMNCIYYRCVREGSTVRSYRSFYKIFNNYFVKIYIFSLIFFRNPIEYSFIFYLTRLLAITKTLAGELKTALTYRK</sequence>
<dbReference type="EMBL" id="JAFKCW010000002">
    <property type="protein sequence ID" value="MBN7801120.1"/>
    <property type="molecule type" value="Genomic_DNA"/>
</dbReference>
<dbReference type="Proteomes" id="UP000664698">
    <property type="component" value="Unassembled WGS sequence"/>
</dbReference>
<keyword evidence="2" id="KW-0808">Transferase</keyword>
<proteinExistence type="predicted"/>
<dbReference type="Gene3D" id="3.90.550.10">
    <property type="entry name" value="Spore Coat Polysaccharide Biosynthesis Protein SpsA, Chain A"/>
    <property type="match status" value="1"/>
</dbReference>
<dbReference type="PANTHER" id="PTHR22916">
    <property type="entry name" value="GLYCOSYLTRANSFERASE"/>
    <property type="match status" value="1"/>
</dbReference>
<dbReference type="SUPFAM" id="SSF53448">
    <property type="entry name" value="Nucleotide-diphospho-sugar transferases"/>
    <property type="match status" value="1"/>
</dbReference>
<feature type="domain" description="Glycosyltransferase 2-like" evidence="3">
    <location>
        <begin position="3"/>
        <end position="134"/>
    </location>
</feature>
<dbReference type="CDD" id="cd00761">
    <property type="entry name" value="Glyco_tranf_GTA_type"/>
    <property type="match status" value="1"/>
</dbReference>
<dbReference type="InterPro" id="IPR029044">
    <property type="entry name" value="Nucleotide-diphossugar_trans"/>
</dbReference>
<evidence type="ECO:0000256" key="2">
    <source>
        <dbReference type="ARBA" id="ARBA00022679"/>
    </source>
</evidence>
<protein>
    <submittedName>
        <fullName evidence="4">Glycosyltransferase family 2 protein</fullName>
    </submittedName>
</protein>
<comment type="caution">
    <text evidence="4">The sequence shown here is derived from an EMBL/GenBank/DDBJ whole genome shotgun (WGS) entry which is preliminary data.</text>
</comment>
<organism evidence="4 5">
    <name type="scientific">Algoriphagus aestuariicola</name>
    <dbReference type="NCBI Taxonomy" id="1852016"/>
    <lineage>
        <taxon>Bacteria</taxon>
        <taxon>Pseudomonadati</taxon>
        <taxon>Bacteroidota</taxon>
        <taxon>Cytophagia</taxon>
        <taxon>Cytophagales</taxon>
        <taxon>Cyclobacteriaceae</taxon>
        <taxon>Algoriphagus</taxon>
    </lineage>
</organism>
<gene>
    <name evidence="4" type="ORF">J0A67_09615</name>
</gene>
<name>A0ABS3BRZ6_9BACT</name>
<reference evidence="4 5" key="1">
    <citation type="submission" date="2021-03" db="EMBL/GenBank/DDBJ databases">
        <title>novel species isolated from a fishpond in China.</title>
        <authorList>
            <person name="Lu H."/>
            <person name="Cai Z."/>
        </authorList>
    </citation>
    <scope>NUCLEOTIDE SEQUENCE [LARGE SCALE GENOMIC DNA]</scope>
    <source>
        <strain evidence="4 5">JCM 31546</strain>
    </source>
</reference>
<evidence type="ECO:0000259" key="3">
    <source>
        <dbReference type="Pfam" id="PF00535"/>
    </source>
</evidence>
<dbReference type="InterPro" id="IPR001173">
    <property type="entry name" value="Glyco_trans_2-like"/>
</dbReference>
<evidence type="ECO:0000256" key="1">
    <source>
        <dbReference type="ARBA" id="ARBA00022676"/>
    </source>
</evidence>
<dbReference type="Pfam" id="PF00535">
    <property type="entry name" value="Glycos_transf_2"/>
    <property type="match status" value="1"/>
</dbReference>
<dbReference type="PANTHER" id="PTHR22916:SF51">
    <property type="entry name" value="GLYCOSYLTRANSFERASE EPSH-RELATED"/>
    <property type="match status" value="1"/>
</dbReference>
<accession>A0ABS3BRZ6</accession>
<keyword evidence="5" id="KW-1185">Reference proteome</keyword>
<dbReference type="RefSeq" id="WP_206569099.1">
    <property type="nucleotide sequence ID" value="NZ_JAFKCW010000002.1"/>
</dbReference>
<evidence type="ECO:0000313" key="5">
    <source>
        <dbReference type="Proteomes" id="UP000664698"/>
    </source>
</evidence>